<name>A0A127Q4S3_9BURK</name>
<sequence>MSERQNLSWTACDTLAAQGKKPSIGLVREWTIATTGAKKGSDGDVQKDINDWYADLLKLKRDKGVAGLPDAVATLTRELWRFAVESANDGLAAERTALAAEKAEAEKLIDLAQEDTLAAIEIANELKGKLTIANATLLGRDEQIKRLEQTLIEQRATLQAKDERIAGLGGELSRKAEEHAAGLAELDGLRKHSLLEIERARAESRQWKAEFTRVETESKAAAHAYREKISTLDSELSGAKGRLGAVEESLAAANKRTEIVEAGLSAAKPENSIVRQRFASAKKPGAGKLIRRR</sequence>
<dbReference type="Proteomes" id="UP000074561">
    <property type="component" value="Chromosome"/>
</dbReference>
<protein>
    <submittedName>
        <fullName evidence="3">Plasmid replication region DNA-binding N-term family protein</fullName>
    </submittedName>
</protein>
<organism evidence="3 4">
    <name type="scientific">Collimonas pratensis</name>
    <dbReference type="NCBI Taxonomy" id="279113"/>
    <lineage>
        <taxon>Bacteria</taxon>
        <taxon>Pseudomonadati</taxon>
        <taxon>Pseudomonadota</taxon>
        <taxon>Betaproteobacteria</taxon>
        <taxon>Burkholderiales</taxon>
        <taxon>Oxalobacteraceae</taxon>
        <taxon>Collimonas</taxon>
    </lineage>
</organism>
<dbReference type="PATRIC" id="fig|279113.9.peg.2636"/>
<proteinExistence type="predicted"/>
<feature type="domain" description="KfrA N-terminal DNA-binding" evidence="2">
    <location>
        <begin position="9"/>
        <end position="114"/>
    </location>
</feature>
<evidence type="ECO:0000256" key="1">
    <source>
        <dbReference type="SAM" id="Coils"/>
    </source>
</evidence>
<gene>
    <name evidence="3" type="ORF">CPter91_2673</name>
</gene>
<dbReference type="InterPro" id="IPR021104">
    <property type="entry name" value="KfrA_DNA-bd_N"/>
</dbReference>
<dbReference type="Pfam" id="PF11740">
    <property type="entry name" value="KfrA_N"/>
    <property type="match status" value="1"/>
</dbReference>
<evidence type="ECO:0000313" key="3">
    <source>
        <dbReference type="EMBL" id="AMP05021.1"/>
    </source>
</evidence>
<evidence type="ECO:0000259" key="2">
    <source>
        <dbReference type="Pfam" id="PF11740"/>
    </source>
</evidence>
<evidence type="ECO:0000313" key="4">
    <source>
        <dbReference type="Proteomes" id="UP000074561"/>
    </source>
</evidence>
<reference evidence="3 4" key="1">
    <citation type="submission" date="2015-11" db="EMBL/GenBank/DDBJ databases">
        <title>Exploring the genomic traits of fungus-feeding bacterial genus Collimonas.</title>
        <authorList>
            <person name="Song C."/>
            <person name="Schmidt R."/>
            <person name="de Jager V."/>
            <person name="Krzyzanowska D."/>
            <person name="Jongedijk E."/>
            <person name="Cankar K."/>
            <person name="Beekwilder J."/>
            <person name="van Veen A."/>
            <person name="de Boer W."/>
            <person name="van Veen J.A."/>
            <person name="Garbeva P."/>
        </authorList>
    </citation>
    <scope>NUCLEOTIDE SEQUENCE [LARGE SCALE GENOMIC DNA]</scope>
    <source>
        <strain evidence="3 4">Ter91</strain>
    </source>
</reference>
<dbReference type="EMBL" id="CP013234">
    <property type="protein sequence ID" value="AMP05021.1"/>
    <property type="molecule type" value="Genomic_DNA"/>
</dbReference>
<feature type="coiled-coil region" evidence="1">
    <location>
        <begin position="88"/>
        <end position="115"/>
    </location>
</feature>
<dbReference type="AlphaFoldDB" id="A0A127Q4S3"/>
<dbReference type="OrthoDB" id="8769950at2"/>
<dbReference type="KEGG" id="cpra:CPter91_2673"/>
<keyword evidence="1" id="KW-0175">Coiled coil</keyword>
<keyword evidence="3" id="KW-0238">DNA-binding</keyword>
<dbReference type="GO" id="GO:0003677">
    <property type="term" value="F:DNA binding"/>
    <property type="evidence" value="ECO:0007669"/>
    <property type="project" value="UniProtKB-KW"/>
</dbReference>
<dbReference type="RefSeq" id="WP_061940589.1">
    <property type="nucleotide sequence ID" value="NZ_CP013234.1"/>
</dbReference>
<accession>A0A127Q4S3</accession>